<reference evidence="2 3" key="1">
    <citation type="submission" date="2019-08" db="EMBL/GenBank/DDBJ databases">
        <title>Genome of Vicingus serpentipes NCIMB 15042.</title>
        <authorList>
            <person name="Bowman J.P."/>
        </authorList>
    </citation>
    <scope>NUCLEOTIDE SEQUENCE [LARGE SCALE GENOMIC DNA]</scope>
    <source>
        <strain evidence="2 3">NCIMB 15042</strain>
    </source>
</reference>
<dbReference type="CDD" id="cd03801">
    <property type="entry name" value="GT4_PimA-like"/>
    <property type="match status" value="1"/>
</dbReference>
<dbReference type="AlphaFoldDB" id="A0A5C6RSN6"/>
<gene>
    <name evidence="2" type="ORF">FRY74_07575</name>
</gene>
<dbReference type="InterPro" id="IPR001296">
    <property type="entry name" value="Glyco_trans_1"/>
</dbReference>
<dbReference type="EMBL" id="VOOS01000003">
    <property type="protein sequence ID" value="TXB65273.1"/>
    <property type="molecule type" value="Genomic_DNA"/>
</dbReference>
<feature type="domain" description="Glycosyl transferase family 1" evidence="1">
    <location>
        <begin position="176"/>
        <end position="338"/>
    </location>
</feature>
<keyword evidence="2" id="KW-0808">Transferase</keyword>
<evidence type="ECO:0000313" key="3">
    <source>
        <dbReference type="Proteomes" id="UP000321721"/>
    </source>
</evidence>
<protein>
    <submittedName>
        <fullName evidence="2">Glycosyltransferase</fullName>
    </submittedName>
</protein>
<dbReference type="OrthoDB" id="7560678at2"/>
<name>A0A5C6RSN6_9FLAO</name>
<dbReference type="SUPFAM" id="SSF53756">
    <property type="entry name" value="UDP-Glycosyltransferase/glycogen phosphorylase"/>
    <property type="match status" value="1"/>
</dbReference>
<dbReference type="RefSeq" id="WP_147100164.1">
    <property type="nucleotide sequence ID" value="NZ_VOOS01000003.1"/>
</dbReference>
<evidence type="ECO:0000259" key="1">
    <source>
        <dbReference type="Pfam" id="PF00534"/>
    </source>
</evidence>
<comment type="caution">
    <text evidence="2">The sequence shown here is derived from an EMBL/GenBank/DDBJ whole genome shotgun (WGS) entry which is preliminary data.</text>
</comment>
<sequence length="365" mass="41051">MEHKPTILILGKLPPPLMGPAIATQIILNSSLKNQFKLIHFDTRINAEVATMGKWSFSKFFKSITLYKRYKSIVKEQKPDVILVPISQTTMGFVKDAPFIFIGAKYAKVIVQLRGSNFKNWLSAAGNSTNNFVRKTLKKCEGVIVLGKNLKHLFEDFFTEEQIFVVPNGADYELKTKNEEGLNLLYLANFLPSKSFDDVLKAVALLKQKGITNFKLNAAGAWDNETFKQNCLSIIEENKLDNVTLFKPQAGEDKMQLFANADIFVFCPKMPEGHPWVIVEAMANSLPIIATDQGAIIESVIDGENGFIIPAEKPEMIAEKLELLITDSNLRAQFSIKSKAIYTANFTEEKMVENLKSVFKWIIES</sequence>
<dbReference type="Pfam" id="PF00534">
    <property type="entry name" value="Glycos_transf_1"/>
    <property type="match status" value="1"/>
</dbReference>
<accession>A0A5C6RSN6</accession>
<dbReference type="PANTHER" id="PTHR12526:SF630">
    <property type="entry name" value="GLYCOSYLTRANSFERASE"/>
    <property type="match status" value="1"/>
</dbReference>
<organism evidence="2 3">
    <name type="scientific">Vicingus serpentipes</name>
    <dbReference type="NCBI Taxonomy" id="1926625"/>
    <lineage>
        <taxon>Bacteria</taxon>
        <taxon>Pseudomonadati</taxon>
        <taxon>Bacteroidota</taxon>
        <taxon>Flavobacteriia</taxon>
        <taxon>Flavobacteriales</taxon>
        <taxon>Vicingaceae</taxon>
        <taxon>Vicingus</taxon>
    </lineage>
</organism>
<dbReference type="Gene3D" id="3.40.50.2000">
    <property type="entry name" value="Glycogen Phosphorylase B"/>
    <property type="match status" value="2"/>
</dbReference>
<keyword evidence="3" id="KW-1185">Reference proteome</keyword>
<proteinExistence type="predicted"/>
<dbReference type="PANTHER" id="PTHR12526">
    <property type="entry name" value="GLYCOSYLTRANSFERASE"/>
    <property type="match status" value="1"/>
</dbReference>
<evidence type="ECO:0000313" key="2">
    <source>
        <dbReference type="EMBL" id="TXB65273.1"/>
    </source>
</evidence>
<dbReference type="GO" id="GO:0016757">
    <property type="term" value="F:glycosyltransferase activity"/>
    <property type="evidence" value="ECO:0007669"/>
    <property type="project" value="InterPro"/>
</dbReference>
<dbReference type="Proteomes" id="UP000321721">
    <property type="component" value="Unassembled WGS sequence"/>
</dbReference>